<evidence type="ECO:0000313" key="2">
    <source>
        <dbReference type="Proteomes" id="UP000827724"/>
    </source>
</evidence>
<accession>A0A9P8QX71</accession>
<dbReference type="PANTHER" id="PTHR31126:SF1">
    <property type="entry name" value="TYROSINE SPECIFIC PROTEIN PHOSPHATASES DOMAIN-CONTAINING PROTEIN"/>
    <property type="match status" value="1"/>
</dbReference>
<organism evidence="1 2">
    <name type="scientific">Trichoderma cornu-damae</name>
    <dbReference type="NCBI Taxonomy" id="654480"/>
    <lineage>
        <taxon>Eukaryota</taxon>
        <taxon>Fungi</taxon>
        <taxon>Dikarya</taxon>
        <taxon>Ascomycota</taxon>
        <taxon>Pezizomycotina</taxon>
        <taxon>Sordariomycetes</taxon>
        <taxon>Hypocreomycetidae</taxon>
        <taxon>Hypocreales</taxon>
        <taxon>Hypocreaceae</taxon>
        <taxon>Trichoderma</taxon>
    </lineage>
</organism>
<evidence type="ECO:0000313" key="1">
    <source>
        <dbReference type="EMBL" id="KAH6611013.1"/>
    </source>
</evidence>
<comment type="caution">
    <text evidence="1">The sequence shown here is derived from an EMBL/GenBank/DDBJ whole genome shotgun (WGS) entry which is preliminary data.</text>
</comment>
<keyword evidence="2" id="KW-1185">Reference proteome</keyword>
<reference evidence="1" key="1">
    <citation type="submission" date="2021-08" db="EMBL/GenBank/DDBJ databases">
        <title>Chromosome-Level Trichoderma cornu-damae using Hi-C Data.</title>
        <authorList>
            <person name="Kim C.S."/>
        </authorList>
    </citation>
    <scope>NUCLEOTIDE SEQUENCE</scope>
    <source>
        <strain evidence="1">KA19-0412C</strain>
    </source>
</reference>
<dbReference type="PANTHER" id="PTHR31126">
    <property type="entry name" value="TYROSINE-PROTEIN PHOSPHATASE"/>
    <property type="match status" value="1"/>
</dbReference>
<proteinExistence type="predicted"/>
<dbReference type="AlphaFoldDB" id="A0A9P8QX71"/>
<dbReference type="InterPro" id="IPR026893">
    <property type="entry name" value="Tyr/Ser_Pase_IphP-type"/>
</dbReference>
<dbReference type="OrthoDB" id="449382at2759"/>
<dbReference type="Pfam" id="PF13350">
    <property type="entry name" value="Y_phosphatase3"/>
    <property type="match status" value="1"/>
</dbReference>
<dbReference type="Gene3D" id="3.90.190.10">
    <property type="entry name" value="Protein tyrosine phosphatase superfamily"/>
    <property type="match status" value="1"/>
</dbReference>
<dbReference type="InterPro" id="IPR029021">
    <property type="entry name" value="Prot-tyrosine_phosphatase-like"/>
</dbReference>
<dbReference type="SUPFAM" id="SSF52799">
    <property type="entry name" value="(Phosphotyrosine protein) phosphatases II"/>
    <property type="match status" value="1"/>
</dbReference>
<feature type="non-terminal residue" evidence="1">
    <location>
        <position position="1"/>
    </location>
</feature>
<sequence>SSGSAVESAVKMVPPAPYICIPGVANFRDIGGYPISSQPGKEIRRNTVFRSARPTLIMPRGVAKLKMLAITHAFDLRSRQELTHKGYDTSKMIWLGTERVPAPVFRPEEYSPDSLAIQFADHSTSFEGFAEAFKEILFSGSHVQNAARPFAKILEHLSSDTPPTPILIQCHLGKDRTGVICALILSLCGASDEVVAGEYSLTDVELAAHHGELVKQLLRNPAFKGTPEDAKTMVSSRKENMLCFLKKLREKHGSIEQCILDYKLLQPEGIDRLRRNLIVDAAKNHSIVGKS</sequence>
<dbReference type="EMBL" id="JAIWOZ010000001">
    <property type="protein sequence ID" value="KAH6611013.1"/>
    <property type="molecule type" value="Genomic_DNA"/>
</dbReference>
<protein>
    <submittedName>
        <fullName evidence="1">Tyrosine phosphatase</fullName>
    </submittedName>
</protein>
<gene>
    <name evidence="1" type="ORF">Trco_001033</name>
</gene>
<dbReference type="GO" id="GO:0004721">
    <property type="term" value="F:phosphoprotein phosphatase activity"/>
    <property type="evidence" value="ECO:0007669"/>
    <property type="project" value="InterPro"/>
</dbReference>
<name>A0A9P8QX71_9HYPO</name>
<dbReference type="Proteomes" id="UP000827724">
    <property type="component" value="Unassembled WGS sequence"/>
</dbReference>